<accession>A0A397I3W7</accession>
<dbReference type="EMBL" id="PQFF01000249">
    <property type="protein sequence ID" value="RHZ70351.1"/>
    <property type="molecule type" value="Genomic_DNA"/>
</dbReference>
<proteinExistence type="predicted"/>
<evidence type="ECO:0000313" key="1">
    <source>
        <dbReference type="EMBL" id="RHZ70351.1"/>
    </source>
</evidence>
<gene>
    <name evidence="1" type="ORF">Glove_272g34</name>
</gene>
<organism evidence="1 2">
    <name type="scientific">Diversispora epigaea</name>
    <dbReference type="NCBI Taxonomy" id="1348612"/>
    <lineage>
        <taxon>Eukaryota</taxon>
        <taxon>Fungi</taxon>
        <taxon>Fungi incertae sedis</taxon>
        <taxon>Mucoromycota</taxon>
        <taxon>Glomeromycotina</taxon>
        <taxon>Glomeromycetes</taxon>
        <taxon>Diversisporales</taxon>
        <taxon>Diversisporaceae</taxon>
        <taxon>Diversispora</taxon>
    </lineage>
</organism>
<evidence type="ECO:0000313" key="2">
    <source>
        <dbReference type="Proteomes" id="UP000266861"/>
    </source>
</evidence>
<sequence>MSHRTYENVLWHFHIDTMAHKYSHYISMHGSEACEHVFGIVRQICTDFDFAELLQMVSKIPHYFKSTKTDNISIEREKSMHGSEACEHVFGIVRQICTDFDFAELLQMVSKIPHYFKSTKTDNISIEREKSVRDGYIFDYNKGNLTKDIISNLTK</sequence>
<reference evidence="1 2" key="1">
    <citation type="submission" date="2018-08" db="EMBL/GenBank/DDBJ databases">
        <title>Genome and evolution of the arbuscular mycorrhizal fungus Diversispora epigaea (formerly Glomus versiforme) and its bacterial endosymbionts.</title>
        <authorList>
            <person name="Sun X."/>
            <person name="Fei Z."/>
            <person name="Harrison M."/>
        </authorList>
    </citation>
    <scope>NUCLEOTIDE SEQUENCE [LARGE SCALE GENOMIC DNA]</scope>
    <source>
        <strain evidence="1 2">IT104</strain>
    </source>
</reference>
<comment type="caution">
    <text evidence="1">The sequence shown here is derived from an EMBL/GenBank/DDBJ whole genome shotgun (WGS) entry which is preliminary data.</text>
</comment>
<protein>
    <submittedName>
        <fullName evidence="1">Uncharacterized protein</fullName>
    </submittedName>
</protein>
<keyword evidence="2" id="KW-1185">Reference proteome</keyword>
<dbReference type="OrthoDB" id="2436145at2759"/>
<dbReference type="Proteomes" id="UP000266861">
    <property type="component" value="Unassembled WGS sequence"/>
</dbReference>
<dbReference type="AlphaFoldDB" id="A0A397I3W7"/>
<name>A0A397I3W7_9GLOM</name>